<dbReference type="InterPro" id="IPR058245">
    <property type="entry name" value="NreC/VraR/RcsB-like_REC"/>
</dbReference>
<dbReference type="Proteomes" id="UP000320913">
    <property type="component" value="Unassembled WGS sequence"/>
</dbReference>
<reference evidence="10 11" key="1">
    <citation type="journal article" date="2019" name="Nat. Microbiol.">
        <title>Mediterranean grassland soil C-N compound turnover is dependent on rainfall and depth, and is mediated by genomically divergent microorganisms.</title>
        <authorList>
            <person name="Diamond S."/>
            <person name="Andeer P.F."/>
            <person name="Li Z."/>
            <person name="Crits-Christoph A."/>
            <person name="Burstein D."/>
            <person name="Anantharaman K."/>
            <person name="Lane K.R."/>
            <person name="Thomas B.C."/>
            <person name="Pan C."/>
            <person name="Northen T.R."/>
            <person name="Banfield J.F."/>
        </authorList>
    </citation>
    <scope>NUCLEOTIDE SEQUENCE [LARGE SCALE GENOMIC DNA]</scope>
    <source>
        <strain evidence="8">WS_1</strain>
        <strain evidence="9">WS_5</strain>
    </source>
</reference>
<dbReference type="PANTHER" id="PTHR43214:SF41">
    <property type="entry name" value="NITRATE_NITRITE RESPONSE REGULATOR PROTEIN NARP"/>
    <property type="match status" value="1"/>
</dbReference>
<evidence type="ECO:0000256" key="1">
    <source>
        <dbReference type="ARBA" id="ARBA00022553"/>
    </source>
</evidence>
<evidence type="ECO:0000256" key="3">
    <source>
        <dbReference type="ARBA" id="ARBA00023125"/>
    </source>
</evidence>
<keyword evidence="2" id="KW-0805">Transcription regulation</keyword>
<dbReference type="Gene3D" id="3.40.50.2300">
    <property type="match status" value="1"/>
</dbReference>
<dbReference type="GO" id="GO:0000160">
    <property type="term" value="P:phosphorelay signal transduction system"/>
    <property type="evidence" value="ECO:0007669"/>
    <property type="project" value="InterPro"/>
</dbReference>
<evidence type="ECO:0000256" key="4">
    <source>
        <dbReference type="ARBA" id="ARBA00023163"/>
    </source>
</evidence>
<evidence type="ECO:0000256" key="5">
    <source>
        <dbReference type="PROSITE-ProRule" id="PRU00169"/>
    </source>
</evidence>
<organism evidence="9 11">
    <name type="scientific">Eiseniibacteriota bacterium</name>
    <dbReference type="NCBI Taxonomy" id="2212470"/>
    <lineage>
        <taxon>Bacteria</taxon>
        <taxon>Candidatus Eiseniibacteriota</taxon>
    </lineage>
</organism>
<proteinExistence type="predicted"/>
<feature type="modified residue" description="4-aspartylphosphate" evidence="5">
    <location>
        <position position="53"/>
    </location>
</feature>
<evidence type="ECO:0000313" key="11">
    <source>
        <dbReference type="Proteomes" id="UP000320913"/>
    </source>
</evidence>
<dbReference type="EMBL" id="VBOR01000100">
    <property type="protein sequence ID" value="TMQ47698.1"/>
    <property type="molecule type" value="Genomic_DNA"/>
</dbReference>
<sequence length="209" mass="22821">MLQILLADDHAIVREGLRALLAAAGHRVVGEAADGRAALRLARKHRPDVLVMDIGMPILNGIDCAAAVRRDSPDTRLIALTVHTEDHYVLEALRAGIRGYVIKNQAMVDLITAIDQVVRGSIYLSPGVSQAVLEAFITRQDTALPHLTQREREVLQLVAEGKRSKEIADLLGISLKTAETHRAHIMDKLSIHDTAGLVRYAIRLGMVSP</sequence>
<evidence type="ECO:0000313" key="10">
    <source>
        <dbReference type="Proteomes" id="UP000316292"/>
    </source>
</evidence>
<evidence type="ECO:0000313" key="8">
    <source>
        <dbReference type="EMBL" id="TMQ47698.1"/>
    </source>
</evidence>
<dbReference type="GO" id="GO:0006355">
    <property type="term" value="P:regulation of DNA-templated transcription"/>
    <property type="evidence" value="ECO:0007669"/>
    <property type="project" value="InterPro"/>
</dbReference>
<evidence type="ECO:0000313" key="9">
    <source>
        <dbReference type="EMBL" id="TMQ61191.1"/>
    </source>
</evidence>
<dbReference type="SMART" id="SM00421">
    <property type="entry name" value="HTH_LUXR"/>
    <property type="match status" value="1"/>
</dbReference>
<evidence type="ECO:0000256" key="2">
    <source>
        <dbReference type="ARBA" id="ARBA00023015"/>
    </source>
</evidence>
<feature type="domain" description="HTH luxR-type" evidence="6">
    <location>
        <begin position="140"/>
        <end position="205"/>
    </location>
</feature>
<dbReference type="EMBL" id="VBOV01000040">
    <property type="protein sequence ID" value="TMQ61191.1"/>
    <property type="molecule type" value="Genomic_DNA"/>
</dbReference>
<evidence type="ECO:0000259" key="6">
    <source>
        <dbReference type="PROSITE" id="PS50043"/>
    </source>
</evidence>
<feature type="domain" description="Response regulatory" evidence="7">
    <location>
        <begin position="3"/>
        <end position="118"/>
    </location>
</feature>
<comment type="caution">
    <text evidence="9">The sequence shown here is derived from an EMBL/GenBank/DDBJ whole genome shotgun (WGS) entry which is preliminary data.</text>
</comment>
<dbReference type="InterPro" id="IPR039420">
    <property type="entry name" value="WalR-like"/>
</dbReference>
<dbReference type="SUPFAM" id="SSF52172">
    <property type="entry name" value="CheY-like"/>
    <property type="match status" value="1"/>
</dbReference>
<accession>A0A538TC22</accession>
<dbReference type="PROSITE" id="PS50110">
    <property type="entry name" value="RESPONSE_REGULATORY"/>
    <property type="match status" value="1"/>
</dbReference>
<dbReference type="InterPro" id="IPR001789">
    <property type="entry name" value="Sig_transdc_resp-reg_receiver"/>
</dbReference>
<dbReference type="InterPro" id="IPR011006">
    <property type="entry name" value="CheY-like_superfamily"/>
</dbReference>
<evidence type="ECO:0000259" key="7">
    <source>
        <dbReference type="PROSITE" id="PS50110"/>
    </source>
</evidence>
<dbReference type="Pfam" id="PF00196">
    <property type="entry name" value="GerE"/>
    <property type="match status" value="1"/>
</dbReference>
<dbReference type="InterPro" id="IPR000792">
    <property type="entry name" value="Tscrpt_reg_LuxR_C"/>
</dbReference>
<dbReference type="PANTHER" id="PTHR43214">
    <property type="entry name" value="TWO-COMPONENT RESPONSE REGULATOR"/>
    <property type="match status" value="1"/>
</dbReference>
<dbReference type="AlphaFoldDB" id="A0A538TC22"/>
<dbReference type="PRINTS" id="PR00038">
    <property type="entry name" value="HTHLUXR"/>
</dbReference>
<keyword evidence="1 5" id="KW-0597">Phosphoprotein</keyword>
<name>A0A538TC22_UNCEI</name>
<keyword evidence="3" id="KW-0238">DNA-binding</keyword>
<dbReference type="CDD" id="cd06170">
    <property type="entry name" value="LuxR_C_like"/>
    <property type="match status" value="1"/>
</dbReference>
<dbReference type="Proteomes" id="UP000316292">
    <property type="component" value="Unassembled WGS sequence"/>
</dbReference>
<dbReference type="SUPFAM" id="SSF46894">
    <property type="entry name" value="C-terminal effector domain of the bipartite response regulators"/>
    <property type="match status" value="1"/>
</dbReference>
<protein>
    <submittedName>
        <fullName evidence="9">Response regulator transcription factor</fullName>
    </submittedName>
</protein>
<dbReference type="CDD" id="cd17535">
    <property type="entry name" value="REC_NarL-like"/>
    <property type="match status" value="1"/>
</dbReference>
<dbReference type="GO" id="GO:0003677">
    <property type="term" value="F:DNA binding"/>
    <property type="evidence" value="ECO:0007669"/>
    <property type="project" value="UniProtKB-KW"/>
</dbReference>
<dbReference type="Pfam" id="PF00072">
    <property type="entry name" value="Response_reg"/>
    <property type="match status" value="1"/>
</dbReference>
<dbReference type="PROSITE" id="PS50043">
    <property type="entry name" value="HTH_LUXR_2"/>
    <property type="match status" value="1"/>
</dbReference>
<gene>
    <name evidence="8" type="ORF">E6K71_09185</name>
    <name evidence="9" type="ORF">E6K75_01750</name>
</gene>
<keyword evidence="4" id="KW-0804">Transcription</keyword>
<dbReference type="SMART" id="SM00448">
    <property type="entry name" value="REC"/>
    <property type="match status" value="1"/>
</dbReference>
<dbReference type="InterPro" id="IPR016032">
    <property type="entry name" value="Sig_transdc_resp-reg_C-effctor"/>
</dbReference>